<keyword evidence="2" id="KW-0614">Plasmid</keyword>
<reference evidence="2 3" key="1">
    <citation type="journal article" date="2015" name="Genome Announc.">
        <title>Complete genome sequences for 35 biothreat assay-relevant bacillus species.</title>
        <authorList>
            <person name="Johnson S.L."/>
            <person name="Daligault H.E."/>
            <person name="Davenport K.W."/>
            <person name="Jaissle J."/>
            <person name="Frey K.G."/>
            <person name="Ladner J.T."/>
            <person name="Broomall S.M."/>
            <person name="Bishop-Lilly K.A."/>
            <person name="Bruce D.C."/>
            <person name="Gibbons H.S."/>
            <person name="Coyne S.R."/>
            <person name="Lo C.C."/>
            <person name="Meincke L."/>
            <person name="Munk A.C."/>
            <person name="Koroleva G.I."/>
            <person name="Rosenzweig C.N."/>
            <person name="Palacios G.F."/>
            <person name="Redden C.L."/>
            <person name="Minogue T.D."/>
            <person name="Chain P.S."/>
        </authorList>
    </citation>
    <scope>NUCLEOTIDE SEQUENCE [LARGE SCALE GENOMIC DNA]</scope>
    <source>
        <strain evidence="3">ATCC 14581 / DSM 32 / JCM 2506 / NBRC 15308 / NCIMB 9376 / NCTC 10342 / NRRL B-14308 / VKM B-512</strain>
        <plasmid evidence="2 3">pBMV_2</plasmid>
    </source>
</reference>
<dbReference type="RefSeq" id="WP_051975678.1">
    <property type="nucleotide sequence ID" value="NZ_CP009921.1"/>
</dbReference>
<feature type="region of interest" description="Disordered" evidence="1">
    <location>
        <begin position="219"/>
        <end position="260"/>
    </location>
</feature>
<organism evidence="2 3">
    <name type="scientific">Priestia megaterium (strain ATCC 14581 / DSM 32 / CCUG 1817 / JCM 2506 / NBRC 15308 / NCIMB 9376 / NCTC 10342 / NRRL B-14308 / VKM B-512 / Ford 19)</name>
    <name type="common">Bacillus megaterium</name>
    <dbReference type="NCBI Taxonomy" id="1348623"/>
    <lineage>
        <taxon>Bacteria</taxon>
        <taxon>Bacillati</taxon>
        <taxon>Bacillota</taxon>
        <taxon>Bacilli</taxon>
        <taxon>Bacillales</taxon>
        <taxon>Bacillaceae</taxon>
        <taxon>Priestia</taxon>
    </lineage>
</organism>
<proteinExistence type="predicted"/>
<evidence type="ECO:0000256" key="1">
    <source>
        <dbReference type="SAM" id="MobiDB-lite"/>
    </source>
</evidence>
<name>A0A0B6AL71_PRIM2</name>
<gene>
    <name evidence="2" type="ORF">BG04_5754</name>
</gene>
<feature type="compositionally biased region" description="Basic and acidic residues" evidence="1">
    <location>
        <begin position="299"/>
        <end position="316"/>
    </location>
</feature>
<dbReference type="HOGENOM" id="CLU_808111_0_0_9"/>
<feature type="compositionally biased region" description="Basic and acidic residues" evidence="1">
    <location>
        <begin position="219"/>
        <end position="234"/>
    </location>
</feature>
<sequence length="344" mass="40169">MKKVTSLSNDQFNTLIVDKRALKTFMKHPQNEKIEAGWVNVSGEQLQDIPSGAIYLTQSALGEEKPQVLLVSTDEKGQKQAYESDTTIEFLKSHDVSPVLPQDRDQQLQVSYRKLLEAHEQEQPQHVESMLERVNAEKDYVQLKGLTLKEGMFTREQVDAMESRVSVHYYDQKQVKEQGNYQDDYKQEILQELEKPPEEAQYQAAYKQQMLSQLGIMREKPNSKESSKQEEQEKQVAVQLKAKEETPQEKEHRLAKMREFEQKHSFDKVYKLKKEVLKELKGLDLTDSQRETLTKLEKALDTEKKDHDQQKKEEKSQNGFVKFFARKNGAHSKTKQQDSHKVER</sequence>
<accession>A0A0B6AL71</accession>
<feature type="region of interest" description="Disordered" evidence="1">
    <location>
        <begin position="299"/>
        <end position="344"/>
    </location>
</feature>
<evidence type="ECO:0000313" key="3">
    <source>
        <dbReference type="Proteomes" id="UP000031829"/>
    </source>
</evidence>
<feature type="compositionally biased region" description="Basic residues" evidence="1">
    <location>
        <begin position="324"/>
        <end position="334"/>
    </location>
</feature>
<feature type="compositionally biased region" description="Basic and acidic residues" evidence="1">
    <location>
        <begin position="335"/>
        <end position="344"/>
    </location>
</feature>
<protein>
    <submittedName>
        <fullName evidence="2">Uncharacterized protein</fullName>
    </submittedName>
</protein>
<dbReference type="GeneID" id="93645771"/>
<feature type="compositionally biased region" description="Basic and acidic residues" evidence="1">
    <location>
        <begin position="241"/>
        <end position="260"/>
    </location>
</feature>
<dbReference type="KEGG" id="bmeg:BG04_5754"/>
<dbReference type="Proteomes" id="UP000031829">
    <property type="component" value="Plasmid pBMV_2"/>
</dbReference>
<dbReference type="AlphaFoldDB" id="A0A0B6AL71"/>
<evidence type="ECO:0000313" key="2">
    <source>
        <dbReference type="EMBL" id="AJI25630.1"/>
    </source>
</evidence>
<geneLocation type="plasmid" evidence="2 3">
    <name>pBMV_2</name>
</geneLocation>
<dbReference type="EMBL" id="CP009921">
    <property type="protein sequence ID" value="AJI25630.1"/>
    <property type="molecule type" value="Genomic_DNA"/>
</dbReference>